<evidence type="ECO:0000256" key="3">
    <source>
        <dbReference type="ARBA" id="ARBA00023125"/>
    </source>
</evidence>
<dbReference type="Pfam" id="PF17932">
    <property type="entry name" value="TetR_C_24"/>
    <property type="match status" value="1"/>
</dbReference>
<feature type="region of interest" description="Disordered" evidence="6">
    <location>
        <begin position="1"/>
        <end position="27"/>
    </location>
</feature>
<dbReference type="InterPro" id="IPR041490">
    <property type="entry name" value="KstR2_TetR_C"/>
</dbReference>
<keyword evidence="3 5" id="KW-0238">DNA-binding</keyword>
<keyword evidence="1" id="KW-0678">Repressor</keyword>
<feature type="DNA-binding region" description="H-T-H motif" evidence="5">
    <location>
        <begin position="54"/>
        <end position="73"/>
    </location>
</feature>
<dbReference type="Gene3D" id="1.10.357.10">
    <property type="entry name" value="Tetracycline Repressor, domain 2"/>
    <property type="match status" value="1"/>
</dbReference>
<sequence length="228" mass="26228">MDAKRTVRTPRKRLSDEKKNDRQSIREQTRAFKRSRILEVASKCFFEHGYELTTIELLSNELGVTKPFIYSYFKNKRAILEAVHLQVAERLLSEIQLIMSNEASPDKALVDFIRLFVNENILNQVASGVFLQEQKHLSAEALKASTEIERSVHRNLSKLIQDGIDQGLFEIEDASMASMAIIGMVRWVHRWYRQDGRHSPETIAQKLGQFGLNMVKCTTPLDHKLQSA</sequence>
<dbReference type="PROSITE" id="PS01081">
    <property type="entry name" value="HTH_TETR_1"/>
    <property type="match status" value="1"/>
</dbReference>
<dbReference type="InterPro" id="IPR001647">
    <property type="entry name" value="HTH_TetR"/>
</dbReference>
<dbReference type="PROSITE" id="PS50977">
    <property type="entry name" value="HTH_TETR_2"/>
    <property type="match status" value="1"/>
</dbReference>
<evidence type="ECO:0000313" key="9">
    <source>
        <dbReference type="Proteomes" id="UP000324252"/>
    </source>
</evidence>
<dbReference type="GO" id="GO:0003700">
    <property type="term" value="F:DNA-binding transcription factor activity"/>
    <property type="evidence" value="ECO:0007669"/>
    <property type="project" value="TreeGrafter"/>
</dbReference>
<evidence type="ECO:0000256" key="4">
    <source>
        <dbReference type="ARBA" id="ARBA00023163"/>
    </source>
</evidence>
<feature type="compositionally biased region" description="Basic and acidic residues" evidence="6">
    <location>
        <begin position="13"/>
        <end position="27"/>
    </location>
</feature>
<evidence type="ECO:0000259" key="7">
    <source>
        <dbReference type="PROSITE" id="PS50977"/>
    </source>
</evidence>
<evidence type="ECO:0000256" key="1">
    <source>
        <dbReference type="ARBA" id="ARBA00022491"/>
    </source>
</evidence>
<dbReference type="PANTHER" id="PTHR30055">
    <property type="entry name" value="HTH-TYPE TRANSCRIPTIONAL REGULATOR RUTR"/>
    <property type="match status" value="1"/>
</dbReference>
<evidence type="ECO:0000313" key="8">
    <source>
        <dbReference type="EMBL" id="SHK33945.1"/>
    </source>
</evidence>
<evidence type="ECO:0000256" key="6">
    <source>
        <dbReference type="SAM" id="MobiDB-lite"/>
    </source>
</evidence>
<dbReference type="EMBL" id="FQZZ01000004">
    <property type="protein sequence ID" value="SHK33945.1"/>
    <property type="molecule type" value="Genomic_DNA"/>
</dbReference>
<feature type="compositionally biased region" description="Basic residues" evidence="6">
    <location>
        <begin position="1"/>
        <end position="12"/>
    </location>
</feature>
<name>A0A1H0HMB8_9RHOB</name>
<dbReference type="SUPFAM" id="SSF48498">
    <property type="entry name" value="Tetracyclin repressor-like, C-terminal domain"/>
    <property type="match status" value="1"/>
</dbReference>
<dbReference type="InterPro" id="IPR036271">
    <property type="entry name" value="Tet_transcr_reg_TetR-rel_C_sf"/>
</dbReference>
<accession>A0A1H0HMB8</accession>
<feature type="domain" description="HTH tetR-type" evidence="7">
    <location>
        <begin position="31"/>
        <end position="91"/>
    </location>
</feature>
<dbReference type="Pfam" id="PF00440">
    <property type="entry name" value="TetR_N"/>
    <property type="match status" value="1"/>
</dbReference>
<dbReference type="PRINTS" id="PR00455">
    <property type="entry name" value="HTHTETR"/>
</dbReference>
<protein>
    <submittedName>
        <fullName evidence="8">Transcriptional regulator, TetR family</fullName>
    </submittedName>
</protein>
<dbReference type="RefSeq" id="WP_188129203.1">
    <property type="nucleotide sequence ID" value="NZ_FNIO01000004.1"/>
</dbReference>
<dbReference type="SUPFAM" id="SSF46689">
    <property type="entry name" value="Homeodomain-like"/>
    <property type="match status" value="1"/>
</dbReference>
<keyword evidence="9" id="KW-1185">Reference proteome</keyword>
<proteinExistence type="predicted"/>
<dbReference type="Proteomes" id="UP000324252">
    <property type="component" value="Unassembled WGS sequence"/>
</dbReference>
<dbReference type="PANTHER" id="PTHR30055:SF175">
    <property type="entry name" value="HTH-TYPE TRANSCRIPTIONAL REPRESSOR KSTR2"/>
    <property type="match status" value="1"/>
</dbReference>
<keyword evidence="2" id="KW-0805">Transcription regulation</keyword>
<keyword evidence="4" id="KW-0804">Transcription</keyword>
<reference evidence="8 9" key="1">
    <citation type="submission" date="2016-11" db="EMBL/GenBank/DDBJ databases">
        <authorList>
            <person name="Varghese N."/>
            <person name="Submissions S."/>
        </authorList>
    </citation>
    <scope>NUCLEOTIDE SEQUENCE [LARGE SCALE GENOMIC DNA]</scope>
    <source>
        <strain evidence="8 9">DSM 29620</strain>
    </source>
</reference>
<dbReference type="InterPro" id="IPR009057">
    <property type="entry name" value="Homeodomain-like_sf"/>
</dbReference>
<dbReference type="InterPro" id="IPR023772">
    <property type="entry name" value="DNA-bd_HTH_TetR-type_CS"/>
</dbReference>
<evidence type="ECO:0000256" key="2">
    <source>
        <dbReference type="ARBA" id="ARBA00023015"/>
    </source>
</evidence>
<dbReference type="AlphaFoldDB" id="A0A1H0HMB8"/>
<organism evidence="8 9">
    <name type="scientific">Lutimaribacter pacificus</name>
    <dbReference type="NCBI Taxonomy" id="391948"/>
    <lineage>
        <taxon>Bacteria</taxon>
        <taxon>Pseudomonadati</taxon>
        <taxon>Pseudomonadota</taxon>
        <taxon>Alphaproteobacteria</taxon>
        <taxon>Rhodobacterales</taxon>
        <taxon>Roseobacteraceae</taxon>
        <taxon>Lutimaribacter</taxon>
    </lineage>
</organism>
<dbReference type="GO" id="GO:0000976">
    <property type="term" value="F:transcription cis-regulatory region binding"/>
    <property type="evidence" value="ECO:0007669"/>
    <property type="project" value="TreeGrafter"/>
</dbReference>
<evidence type="ECO:0000256" key="5">
    <source>
        <dbReference type="PROSITE-ProRule" id="PRU00335"/>
    </source>
</evidence>
<dbReference type="InterPro" id="IPR050109">
    <property type="entry name" value="HTH-type_TetR-like_transc_reg"/>
</dbReference>
<gene>
    <name evidence="8" type="ORF">SAMN05444142_104368</name>
</gene>